<evidence type="ECO:0000259" key="3">
    <source>
        <dbReference type="Pfam" id="PF13458"/>
    </source>
</evidence>
<dbReference type="PANTHER" id="PTHR47151:SF2">
    <property type="entry name" value="AMINO ACID BINDING PROTEIN"/>
    <property type="match status" value="1"/>
</dbReference>
<proteinExistence type="inferred from homology"/>
<protein>
    <recommendedName>
        <fullName evidence="3">Leucine-binding protein domain-containing protein</fullName>
    </recommendedName>
</protein>
<evidence type="ECO:0000313" key="5">
    <source>
        <dbReference type="Proteomes" id="UP000030428"/>
    </source>
</evidence>
<dbReference type="Proteomes" id="UP000030428">
    <property type="component" value="Unassembled WGS sequence"/>
</dbReference>
<comment type="similarity">
    <text evidence="1">Belongs to the leucine-binding protein family.</text>
</comment>
<evidence type="ECO:0000256" key="1">
    <source>
        <dbReference type="ARBA" id="ARBA00010062"/>
    </source>
</evidence>
<dbReference type="InterPro" id="IPR028082">
    <property type="entry name" value="Peripla_BP_I"/>
</dbReference>
<comment type="caution">
    <text evidence="4">The sequence shown here is derived from an EMBL/GenBank/DDBJ whole genome shotgun (WGS) entry which is preliminary data.</text>
</comment>
<dbReference type="AlphaFoldDB" id="A0A4E0QRV8"/>
<keyword evidence="2" id="KW-0732">Signal</keyword>
<sequence>MTQAIQLYLDSINKQGGINNQKIVLDIFDDQNDANQALKVAQDIVEQNRAVAVIGHHYSVCSINGGKVYKKHGIPAITPASTHIDVTQDNKWYFRTVFNDKLQARFLAHYAKRILHQNTVSIISTDETYGSSLASLFEKASKNLIDIKYKWLLSSNKNLEPQMAQIVSDLQTKPDAGLIFLATHAPEGVKLVKLIRDAEIKNPLIAPDSYAGKSFSEGFLNYPKEKLTPGYYTNGIYVSAPFILNTANKQAYAFNTLYQKQFQEKPPWHAFYAVADRNKIRDILLNQFDTPEHAVKGSTGLNYFDENGDVLKSVSMGVYKNNHLISTFNQLQIMPPETIAQVDLTRQEGRYRVKGHFKGNLYSSKHHISLIQQLLSINFRHRHLDRKHLNTLTLETGLNSRHSMPKP</sequence>
<dbReference type="Gene3D" id="3.40.50.2300">
    <property type="match status" value="2"/>
</dbReference>
<accession>A0A4E0QRV8</accession>
<organism evidence="4 5">
    <name type="scientific">Candidatus Thiomargarita nelsonii</name>
    <dbReference type="NCBI Taxonomy" id="1003181"/>
    <lineage>
        <taxon>Bacteria</taxon>
        <taxon>Pseudomonadati</taxon>
        <taxon>Pseudomonadota</taxon>
        <taxon>Gammaproteobacteria</taxon>
        <taxon>Thiotrichales</taxon>
        <taxon>Thiotrichaceae</taxon>
        <taxon>Thiomargarita</taxon>
    </lineage>
</organism>
<dbReference type="PANTHER" id="PTHR47151">
    <property type="entry name" value="LEU/ILE/VAL-BINDING ABC TRANSPORTER SUBUNIT"/>
    <property type="match status" value="1"/>
</dbReference>
<evidence type="ECO:0000313" key="4">
    <source>
        <dbReference type="EMBL" id="TGO03338.1"/>
    </source>
</evidence>
<dbReference type="InterPro" id="IPR028081">
    <property type="entry name" value="Leu-bd"/>
</dbReference>
<dbReference type="Pfam" id="PF13458">
    <property type="entry name" value="Peripla_BP_6"/>
    <property type="match status" value="1"/>
</dbReference>
<dbReference type="CDD" id="cd19985">
    <property type="entry name" value="PBP1_ABC_HAAT-like"/>
    <property type="match status" value="1"/>
</dbReference>
<dbReference type="SUPFAM" id="SSF53822">
    <property type="entry name" value="Periplasmic binding protein-like I"/>
    <property type="match status" value="1"/>
</dbReference>
<feature type="domain" description="Leucine-binding protein" evidence="3">
    <location>
        <begin position="2"/>
        <end position="273"/>
    </location>
</feature>
<reference evidence="4 5" key="1">
    <citation type="journal article" date="2016" name="Front. Microbiol.">
        <title>Single-Cell (Meta-)Genomics of a Dimorphic Candidatus Thiomargarita nelsonii Reveals Genomic Plasticity.</title>
        <authorList>
            <person name="Flood B.E."/>
            <person name="Fliss P."/>
            <person name="Jones D.S."/>
            <person name="Dick G.J."/>
            <person name="Jain S."/>
            <person name="Kaster A.K."/>
            <person name="Winkel M."/>
            <person name="Mussmann M."/>
            <person name="Bailey J."/>
        </authorList>
    </citation>
    <scope>NUCLEOTIDE SEQUENCE [LARGE SCALE GENOMIC DNA]</scope>
    <source>
        <strain evidence="4">Hydrate Ridge</strain>
    </source>
</reference>
<evidence type="ECO:0000256" key="2">
    <source>
        <dbReference type="ARBA" id="ARBA00022729"/>
    </source>
</evidence>
<dbReference type="EMBL" id="JSZA02000024">
    <property type="protein sequence ID" value="TGO03338.1"/>
    <property type="molecule type" value="Genomic_DNA"/>
</dbReference>
<name>A0A4E0QRV8_9GAMM</name>
<keyword evidence="5" id="KW-1185">Reference proteome</keyword>
<gene>
    <name evidence="4" type="ORF">PN36_08375</name>
</gene>